<organism evidence="2 3">
    <name type="scientific">Phytohabitans rumicis</name>
    <dbReference type="NCBI Taxonomy" id="1076125"/>
    <lineage>
        <taxon>Bacteria</taxon>
        <taxon>Bacillati</taxon>
        <taxon>Actinomycetota</taxon>
        <taxon>Actinomycetes</taxon>
        <taxon>Micromonosporales</taxon>
        <taxon>Micromonosporaceae</taxon>
    </lineage>
</organism>
<dbReference type="InterPro" id="IPR029058">
    <property type="entry name" value="AB_hydrolase_fold"/>
</dbReference>
<feature type="domain" description="AB hydrolase-1" evidence="1">
    <location>
        <begin position="34"/>
        <end position="249"/>
    </location>
</feature>
<keyword evidence="3" id="KW-1185">Reference proteome</keyword>
<evidence type="ECO:0000259" key="1">
    <source>
        <dbReference type="Pfam" id="PF12697"/>
    </source>
</evidence>
<dbReference type="PANTHER" id="PTHR43433:SF5">
    <property type="entry name" value="AB HYDROLASE-1 DOMAIN-CONTAINING PROTEIN"/>
    <property type="match status" value="1"/>
</dbReference>
<comment type="caution">
    <text evidence="2">The sequence shown here is derived from an EMBL/GenBank/DDBJ whole genome shotgun (WGS) entry which is preliminary data.</text>
</comment>
<dbReference type="Gene3D" id="3.40.50.1820">
    <property type="entry name" value="alpha/beta hydrolase"/>
    <property type="match status" value="1"/>
</dbReference>
<keyword evidence="2" id="KW-0378">Hydrolase</keyword>
<proteinExistence type="predicted"/>
<dbReference type="Pfam" id="PF12697">
    <property type="entry name" value="Abhydrolase_6"/>
    <property type="match status" value="1"/>
</dbReference>
<dbReference type="Proteomes" id="UP000482960">
    <property type="component" value="Unassembled WGS sequence"/>
</dbReference>
<dbReference type="GO" id="GO:0016787">
    <property type="term" value="F:hydrolase activity"/>
    <property type="evidence" value="ECO:0007669"/>
    <property type="project" value="UniProtKB-KW"/>
</dbReference>
<dbReference type="PANTHER" id="PTHR43433">
    <property type="entry name" value="HYDROLASE, ALPHA/BETA FOLD FAMILY PROTEIN"/>
    <property type="match status" value="1"/>
</dbReference>
<name>A0A6V8KSL0_9ACTN</name>
<dbReference type="EMBL" id="BLPG01000001">
    <property type="protein sequence ID" value="GFJ86814.1"/>
    <property type="molecule type" value="Genomic_DNA"/>
</dbReference>
<dbReference type="InterPro" id="IPR000073">
    <property type="entry name" value="AB_hydrolase_1"/>
</dbReference>
<evidence type="ECO:0000313" key="3">
    <source>
        <dbReference type="Proteomes" id="UP000482960"/>
    </source>
</evidence>
<reference evidence="2 3" key="1">
    <citation type="submission" date="2020-03" db="EMBL/GenBank/DDBJ databases">
        <title>Whole genome shotgun sequence of Phytohabitans rumicis NBRC 108638.</title>
        <authorList>
            <person name="Komaki H."/>
            <person name="Tamura T."/>
        </authorList>
    </citation>
    <scope>NUCLEOTIDE SEQUENCE [LARGE SCALE GENOMIC DNA]</scope>
    <source>
        <strain evidence="2 3">NBRC 108638</strain>
    </source>
</reference>
<dbReference type="AlphaFoldDB" id="A0A6V8KSL0"/>
<accession>A0A6V8KSL0</accession>
<evidence type="ECO:0000313" key="2">
    <source>
        <dbReference type="EMBL" id="GFJ86814.1"/>
    </source>
</evidence>
<dbReference type="SUPFAM" id="SSF53474">
    <property type="entry name" value="alpha/beta-Hydrolases"/>
    <property type="match status" value="1"/>
</dbReference>
<gene>
    <name evidence="2" type="ORF">Prum_004560</name>
</gene>
<dbReference type="InterPro" id="IPR050471">
    <property type="entry name" value="AB_hydrolase"/>
</dbReference>
<protein>
    <submittedName>
        <fullName evidence="2">Alpha/beta hydrolase</fullName>
    </submittedName>
</protein>
<sequence length="258" mass="27989">MTMASSSDAARVRDYVDAGGVRTYYEAVGSGSPLVLLHGGLCTIETLGGLTSRLDEAYRVHLPERRGHGRTPDVNGPITYDLMARDTTAFLEAVDVSSAHLVGWSDGAVVALLVALHRPDLVRSLVLIGQYVNMDGAVPEAAEMMRLDVMPDVLPPMLRELYAGVSPDGPEHWQVVVDKMWQMIRIEPDIALDRLATVTAPTLIIMAEHDMATVEHAEAMRQALPDARLAVVPNATHALPMEHPDVVADLVLDFLTNA</sequence>
<reference evidence="2 3" key="2">
    <citation type="submission" date="2020-03" db="EMBL/GenBank/DDBJ databases">
        <authorList>
            <person name="Ichikawa N."/>
            <person name="Kimura A."/>
            <person name="Kitahashi Y."/>
            <person name="Uohara A."/>
        </authorList>
    </citation>
    <scope>NUCLEOTIDE SEQUENCE [LARGE SCALE GENOMIC DNA]</scope>
    <source>
        <strain evidence="2 3">NBRC 108638</strain>
    </source>
</reference>